<dbReference type="InterPro" id="IPR039884">
    <property type="entry name" value="R3HC1/R3HCL"/>
</dbReference>
<dbReference type="KEGG" id="csol:105368304"/>
<reference evidence="5" key="1">
    <citation type="submission" date="2025-08" db="UniProtKB">
        <authorList>
            <consortium name="RefSeq"/>
        </authorList>
    </citation>
    <scope>IDENTIFICATION</scope>
</reference>
<evidence type="ECO:0000256" key="1">
    <source>
        <dbReference type="SAM" id="Coils"/>
    </source>
</evidence>
<evidence type="ECO:0000313" key="5">
    <source>
        <dbReference type="RefSeq" id="XP_011505591.1"/>
    </source>
</evidence>
<feature type="region of interest" description="Disordered" evidence="2">
    <location>
        <begin position="273"/>
        <end position="319"/>
    </location>
</feature>
<dbReference type="Gene3D" id="3.30.1370.50">
    <property type="entry name" value="R3H-like domain"/>
    <property type="match status" value="1"/>
</dbReference>
<accession>A0AAJ6YWG7</accession>
<dbReference type="PANTHER" id="PTHR21678">
    <property type="entry name" value="GROWTH INHIBITION AND DIFFERENTIATION RELATED PROTEIN 88"/>
    <property type="match status" value="1"/>
</dbReference>
<name>A0AAJ6YWG7_9HYME</name>
<dbReference type="AlphaFoldDB" id="A0AAJ6YWG7"/>
<dbReference type="GO" id="GO:0003676">
    <property type="term" value="F:nucleic acid binding"/>
    <property type="evidence" value="ECO:0007669"/>
    <property type="project" value="UniProtKB-UniRule"/>
</dbReference>
<organism evidence="4 5">
    <name type="scientific">Ceratosolen solmsi marchali</name>
    <dbReference type="NCBI Taxonomy" id="326594"/>
    <lineage>
        <taxon>Eukaryota</taxon>
        <taxon>Metazoa</taxon>
        <taxon>Ecdysozoa</taxon>
        <taxon>Arthropoda</taxon>
        <taxon>Hexapoda</taxon>
        <taxon>Insecta</taxon>
        <taxon>Pterygota</taxon>
        <taxon>Neoptera</taxon>
        <taxon>Endopterygota</taxon>
        <taxon>Hymenoptera</taxon>
        <taxon>Apocrita</taxon>
        <taxon>Proctotrupomorpha</taxon>
        <taxon>Chalcidoidea</taxon>
        <taxon>Agaonidae</taxon>
        <taxon>Agaoninae</taxon>
        <taxon>Ceratosolen</taxon>
    </lineage>
</organism>
<dbReference type="PANTHER" id="PTHR21678:SF0">
    <property type="entry name" value="C3H1-TYPE DOMAIN-CONTAINING PROTEIN"/>
    <property type="match status" value="1"/>
</dbReference>
<dbReference type="InterPro" id="IPR036867">
    <property type="entry name" value="R3H_dom_sf"/>
</dbReference>
<dbReference type="Pfam" id="PF01424">
    <property type="entry name" value="R3H"/>
    <property type="match status" value="1"/>
</dbReference>
<keyword evidence="4" id="KW-1185">Reference proteome</keyword>
<protein>
    <submittedName>
        <fullName evidence="5">Uncharacterized protein LOC105368304</fullName>
    </submittedName>
</protein>
<dbReference type="SUPFAM" id="SSF82708">
    <property type="entry name" value="R3H domain"/>
    <property type="match status" value="1"/>
</dbReference>
<gene>
    <name evidence="5" type="primary">LOC105368304</name>
</gene>
<dbReference type="GeneID" id="105368304"/>
<proteinExistence type="predicted"/>
<sequence length="629" mass="71038">MNLQDNLFTEDVEEQLRHFLKSEKRKRVLVFPPVNSYRRFLIHQLVQDHFGDLLQTFSIGQGIARRTVICFKSDFIKLPQINGHFSQASVNFKENSTYMMGIERQCTPTASPEHNVHKIRNVKSVPTVEIYRPPAARRARLETSPAGPLSIEQTISDVSTKANRRKRPDRAVYVPRHRRSVPEIESVNVTVQEDQFKHPTESSSVNLTSSIEKDANHQLSSKESKEISTIMIDQTLEKVSDEEFDKQSFATAHSAISKMKEITSEVAVESELSVMEELQENEETEKKAEQQSFSCQRDQSISNEFVNDDDTDSASKNRIDSWNNDTLCKLKISCDNESMTSEVNETPSPWSVNKPCSDDKVAKQTLISEVLIISSCTDEAEVESAKSFVPVSPVTSLEKKVKKVERPKSKPAPPPLPPSKINRDECDWDSLFDDNGDCLDPTLIEELTSSVGEVVIEKPKCNYKTSARSAEILSDEFAHVLEIYNFPSEFKSSDLAAVFSSFKNGGFELKWVDDTHCLGVFSSPLVAAEVLASDHPFVKTRPLSEATALSKTKARRSSEFLQPYRSRPETCAALARRLVTKSLGVKLATARQEREQEKIVLREAKEKRRLANKQREDVWEGIITEKTTS</sequence>
<feature type="coiled-coil region" evidence="1">
    <location>
        <begin position="587"/>
        <end position="614"/>
    </location>
</feature>
<feature type="compositionally biased region" description="Polar residues" evidence="2">
    <location>
        <begin position="292"/>
        <end position="305"/>
    </location>
</feature>
<keyword evidence="1" id="KW-0175">Coiled coil</keyword>
<evidence type="ECO:0000313" key="4">
    <source>
        <dbReference type="Proteomes" id="UP000695007"/>
    </source>
</evidence>
<dbReference type="Proteomes" id="UP000695007">
    <property type="component" value="Unplaced"/>
</dbReference>
<feature type="region of interest" description="Disordered" evidence="2">
    <location>
        <begin position="399"/>
        <end position="421"/>
    </location>
</feature>
<evidence type="ECO:0000259" key="3">
    <source>
        <dbReference type="PROSITE" id="PS51061"/>
    </source>
</evidence>
<dbReference type="Gene3D" id="3.30.70.330">
    <property type="match status" value="1"/>
</dbReference>
<dbReference type="PROSITE" id="PS51061">
    <property type="entry name" value="R3H"/>
    <property type="match status" value="1"/>
</dbReference>
<dbReference type="InterPro" id="IPR001374">
    <property type="entry name" value="R3H_dom"/>
</dbReference>
<dbReference type="InterPro" id="IPR012677">
    <property type="entry name" value="Nucleotide-bd_a/b_plait_sf"/>
</dbReference>
<feature type="domain" description="R3H" evidence="3">
    <location>
        <begin position="6"/>
        <end position="73"/>
    </location>
</feature>
<dbReference type="RefSeq" id="XP_011505591.1">
    <property type="nucleotide sequence ID" value="XM_011507289.1"/>
</dbReference>
<evidence type="ECO:0000256" key="2">
    <source>
        <dbReference type="SAM" id="MobiDB-lite"/>
    </source>
</evidence>